<comment type="caution">
    <text evidence="2">The sequence shown here is derived from an EMBL/GenBank/DDBJ whole genome shotgun (WGS) entry which is preliminary data.</text>
</comment>
<gene>
    <name evidence="2" type="ORF">GCM10008025_31570</name>
</gene>
<dbReference type="Proteomes" id="UP000613512">
    <property type="component" value="Unassembled WGS sequence"/>
</dbReference>
<dbReference type="RefSeq" id="WP_188385646.1">
    <property type="nucleotide sequence ID" value="NZ_BMEY01000019.1"/>
</dbReference>
<evidence type="ECO:0000313" key="3">
    <source>
        <dbReference type="Proteomes" id="UP000613512"/>
    </source>
</evidence>
<keyword evidence="1" id="KW-1133">Transmembrane helix</keyword>
<evidence type="ECO:0000313" key="2">
    <source>
        <dbReference type="EMBL" id="GGA86300.1"/>
    </source>
</evidence>
<keyword evidence="3" id="KW-1185">Reference proteome</keyword>
<sequence length="177" mass="20876">MRKKRKWIIVAVILLIIVISQIFVNVKYLYNPVTFPKGNVSDITRLSYTDFIRPLVFEAVTWDNDGNQYFYQYISDEKEIKNMIKLFDKSTKLVDYSMDDFLEDMNEAETIGKYTFHLKQLVIVNGQEIAGKTLFSFDFYEGKEVFKVSNAHFYELTNEFRDALFSALSDESKWVAY</sequence>
<reference evidence="2" key="1">
    <citation type="journal article" date="2014" name="Int. J. Syst. Evol. Microbiol.">
        <title>Complete genome sequence of Corynebacterium casei LMG S-19264T (=DSM 44701T), isolated from a smear-ripened cheese.</title>
        <authorList>
            <consortium name="US DOE Joint Genome Institute (JGI-PGF)"/>
            <person name="Walter F."/>
            <person name="Albersmeier A."/>
            <person name="Kalinowski J."/>
            <person name="Ruckert C."/>
        </authorList>
    </citation>
    <scope>NUCLEOTIDE SEQUENCE</scope>
    <source>
        <strain evidence="2">CGMCC 1.12408</strain>
    </source>
</reference>
<feature type="transmembrane region" description="Helical" evidence="1">
    <location>
        <begin position="7"/>
        <end position="30"/>
    </location>
</feature>
<accession>A0A916S632</accession>
<organism evidence="2 3">
    <name type="scientific">Ornithinibacillus halotolerans</name>
    <dbReference type="NCBI Taxonomy" id="1274357"/>
    <lineage>
        <taxon>Bacteria</taxon>
        <taxon>Bacillati</taxon>
        <taxon>Bacillota</taxon>
        <taxon>Bacilli</taxon>
        <taxon>Bacillales</taxon>
        <taxon>Bacillaceae</taxon>
        <taxon>Ornithinibacillus</taxon>
    </lineage>
</organism>
<name>A0A916S632_9BACI</name>
<dbReference type="AlphaFoldDB" id="A0A916S632"/>
<proteinExistence type="predicted"/>
<keyword evidence="1" id="KW-0812">Transmembrane</keyword>
<dbReference type="EMBL" id="BMEY01000019">
    <property type="protein sequence ID" value="GGA86300.1"/>
    <property type="molecule type" value="Genomic_DNA"/>
</dbReference>
<reference evidence="2" key="2">
    <citation type="submission" date="2020-09" db="EMBL/GenBank/DDBJ databases">
        <authorList>
            <person name="Sun Q."/>
            <person name="Zhou Y."/>
        </authorList>
    </citation>
    <scope>NUCLEOTIDE SEQUENCE</scope>
    <source>
        <strain evidence="2">CGMCC 1.12408</strain>
    </source>
</reference>
<evidence type="ECO:0000256" key="1">
    <source>
        <dbReference type="SAM" id="Phobius"/>
    </source>
</evidence>
<keyword evidence="1" id="KW-0472">Membrane</keyword>
<protein>
    <submittedName>
        <fullName evidence="2">Uncharacterized protein</fullName>
    </submittedName>
</protein>